<comment type="caution">
    <text evidence="2">The sequence shown here is derived from an EMBL/GenBank/DDBJ whole genome shotgun (WGS) entry which is preliminary data.</text>
</comment>
<evidence type="ECO:0000259" key="1">
    <source>
        <dbReference type="Pfam" id="PF18431"/>
    </source>
</evidence>
<dbReference type="CDD" id="cd20684">
    <property type="entry name" value="CdiA-CT_Yk_RNaseA-like"/>
    <property type="match status" value="1"/>
</dbReference>
<keyword evidence="3" id="KW-1185">Reference proteome</keyword>
<name>A0A3N0DQS8_9ACTN</name>
<evidence type="ECO:0000313" key="2">
    <source>
        <dbReference type="EMBL" id="RNL77989.1"/>
    </source>
</evidence>
<dbReference type="Pfam" id="PF18431">
    <property type="entry name" value="RNAse_A_bac"/>
    <property type="match status" value="1"/>
</dbReference>
<gene>
    <name evidence="2" type="ORF">EFW17_23590</name>
</gene>
<evidence type="ECO:0000313" key="3">
    <source>
        <dbReference type="Proteomes" id="UP000269198"/>
    </source>
</evidence>
<dbReference type="AlphaFoldDB" id="A0A3N0DQS8"/>
<reference evidence="2 3" key="1">
    <citation type="submission" date="2018-11" db="EMBL/GenBank/DDBJ databases">
        <title>The genome draft of YIM 96095.</title>
        <authorList>
            <person name="Tang S.-K."/>
            <person name="Chunyu W.-X."/>
            <person name="Feng Y.-Z."/>
        </authorList>
    </citation>
    <scope>NUCLEOTIDE SEQUENCE [LARGE SCALE GENOMIC DNA]</scope>
    <source>
        <strain evidence="2 3">YIM 96095</strain>
    </source>
</reference>
<dbReference type="OrthoDB" id="582519at2"/>
<feature type="domain" description="Bacterial CdiA-CT RNAse A" evidence="1">
    <location>
        <begin position="3"/>
        <end position="114"/>
    </location>
</feature>
<protein>
    <recommendedName>
        <fullName evidence="1">Bacterial CdiA-CT RNAse A domain-containing protein</fullName>
    </recommendedName>
</protein>
<dbReference type="EMBL" id="RJMB01000052">
    <property type="protein sequence ID" value="RNL77989.1"/>
    <property type="molecule type" value="Genomic_DNA"/>
</dbReference>
<dbReference type="Proteomes" id="UP000269198">
    <property type="component" value="Unassembled WGS sequence"/>
</dbReference>
<organism evidence="2 3">
    <name type="scientific">Halostreptopolyspora alba</name>
    <dbReference type="NCBI Taxonomy" id="2487137"/>
    <lineage>
        <taxon>Bacteria</taxon>
        <taxon>Bacillati</taxon>
        <taxon>Actinomycetota</taxon>
        <taxon>Actinomycetes</taxon>
        <taxon>Streptosporangiales</taxon>
        <taxon>Nocardiopsidaceae</taxon>
        <taxon>Halostreptopolyspora</taxon>
    </lineage>
</organism>
<dbReference type="InterPro" id="IPR041436">
    <property type="entry name" value="RNAse_A_bac"/>
</dbReference>
<accession>A0A3N0DQS8</accession>
<proteinExistence type="predicted"/>
<sequence>MGGHTLDRHVGKDVEWLRRRAERDDLPQASSFTDQRTAEIAISNSLARNQNRIDNWINDADDAGQLVISKDPAGGNVGPIVRRDGSVKDGRKVTIVLRKDPNSDTGYRVHTAYPDK</sequence>